<organism evidence="2 3">
    <name type="scientific">Halorubellus litoreus</name>
    <dbReference type="NCBI Taxonomy" id="755308"/>
    <lineage>
        <taxon>Archaea</taxon>
        <taxon>Methanobacteriati</taxon>
        <taxon>Methanobacteriota</taxon>
        <taxon>Stenosarchaea group</taxon>
        <taxon>Halobacteria</taxon>
        <taxon>Halobacteriales</taxon>
        <taxon>Halorubellaceae</taxon>
        <taxon>Halorubellus</taxon>
    </lineage>
</organism>
<sequence length="948" mass="100274">MQADTRPQTDRDARLAMTNGTDRQLDVQTAVAELEARLDKDTDGVPFTLIEQRDAVAELRELARTTGFTVQEPTPLAGERVRSLVDALVGTFENVHGKGPDSRATALFDLGHHAKQLEEMVVASLAEMFRSRDGVTLSTLAEIPDDLTGSVVGVGRVVAPPTAATVRGSARSDRRLNALVDVASSAVSAPVSPVAARCGLSLLGMLSVVDPCQVGNHEGASVLVPDLLRAYRATDEASDRVAALRAVRCIVEYHESNIQEPDTLVSVVESACQAEDCLVRASGLAVADAVADRTSFPGDATPAVAASGVEAFVDSVVTGLESNEFPVQAAVAFADVLETGVVTAVTEPMCQRIVDVVAADEKWTDADDFIIKKRESRATARRMAVECIRLVVEADAVPPSATLDCAGLVAALSNRNQGHETYATALARLVEGGYADPSPELRTDAVAAITQNAQHRFVSTAALGHLVDAGIASRADVERLRDRLIAETAADPGHGAADVLDELAADFPQLPVTDAIPVDELVDDVQALRGSESARAARALTVLVEEGILTEPLDVPLETIRRARRSAELETTEAALQSLLFTLADAGAEREFLPAVRREYGHLVGKDPDLSPADGLAAIERLAADVDRAEGRVALARAAAAVVPVAAPAARKHAARIAIECVGPSLDGVDGARVVDPLAAVIPELPAHSRHESYELLVTLLRADSGRADAVPVYPLVDDVHEGGGPRNYAAVELLAVVVDAACVECPISLLESTLLYALNNVLGGREHAVDALVALAEREWLSPARVAVGLVAAAVRVDERRPDTLDVSSHAFRGIRDLIDARLLWTVPAAARAALVDIFRDDVHQPTASLLTALVDGNALAPADLADQLAVSDHDRSGGSRPSWLESPTSDALEFLELASERKPGAFERYAPALRDLLRTEALDGNDRLLVVQTITHITRTATAADR</sequence>
<proteinExistence type="predicted"/>
<name>A0ABD5VH68_9EURY</name>
<protein>
    <submittedName>
        <fullName evidence="2">Uncharacterized protein</fullName>
    </submittedName>
</protein>
<comment type="caution">
    <text evidence="2">The sequence shown here is derived from an EMBL/GenBank/DDBJ whole genome shotgun (WGS) entry which is preliminary data.</text>
</comment>
<gene>
    <name evidence="2" type="ORF">ACFQGB_18535</name>
</gene>
<evidence type="ECO:0000313" key="2">
    <source>
        <dbReference type="EMBL" id="MFC6954869.1"/>
    </source>
</evidence>
<accession>A0ABD5VH68</accession>
<feature type="region of interest" description="Disordered" evidence="1">
    <location>
        <begin position="1"/>
        <end position="20"/>
    </location>
</feature>
<evidence type="ECO:0000256" key="1">
    <source>
        <dbReference type="SAM" id="MobiDB-lite"/>
    </source>
</evidence>
<evidence type="ECO:0000313" key="3">
    <source>
        <dbReference type="Proteomes" id="UP001596395"/>
    </source>
</evidence>
<dbReference type="Proteomes" id="UP001596395">
    <property type="component" value="Unassembled WGS sequence"/>
</dbReference>
<dbReference type="InterPro" id="IPR011989">
    <property type="entry name" value="ARM-like"/>
</dbReference>
<dbReference type="RefSeq" id="WP_336351961.1">
    <property type="nucleotide sequence ID" value="NZ_JAZAQL010000004.1"/>
</dbReference>
<keyword evidence="3" id="KW-1185">Reference proteome</keyword>
<dbReference type="AlphaFoldDB" id="A0ABD5VH68"/>
<dbReference type="EMBL" id="JBHSXN010000004">
    <property type="protein sequence ID" value="MFC6954869.1"/>
    <property type="molecule type" value="Genomic_DNA"/>
</dbReference>
<reference evidence="2 3" key="1">
    <citation type="journal article" date="2019" name="Int. J. Syst. Evol. Microbiol.">
        <title>The Global Catalogue of Microorganisms (GCM) 10K type strain sequencing project: providing services to taxonomists for standard genome sequencing and annotation.</title>
        <authorList>
            <consortium name="The Broad Institute Genomics Platform"/>
            <consortium name="The Broad Institute Genome Sequencing Center for Infectious Disease"/>
            <person name="Wu L."/>
            <person name="Ma J."/>
        </authorList>
    </citation>
    <scope>NUCLEOTIDE SEQUENCE [LARGE SCALE GENOMIC DNA]</scope>
    <source>
        <strain evidence="2 3">GX26</strain>
    </source>
</reference>
<dbReference type="SUPFAM" id="SSF48371">
    <property type="entry name" value="ARM repeat"/>
    <property type="match status" value="1"/>
</dbReference>
<dbReference type="InterPro" id="IPR016024">
    <property type="entry name" value="ARM-type_fold"/>
</dbReference>
<dbReference type="Gene3D" id="1.25.10.10">
    <property type="entry name" value="Leucine-rich Repeat Variant"/>
    <property type="match status" value="1"/>
</dbReference>